<dbReference type="PRINTS" id="PR00979">
    <property type="entry name" value="TAFAZZIN"/>
</dbReference>
<evidence type="ECO:0000256" key="8">
    <source>
        <dbReference type="ARBA" id="ARBA00023136"/>
    </source>
</evidence>
<dbReference type="OrthoDB" id="193467at2759"/>
<dbReference type="InParanoid" id="A0A401GTR8"/>
<accession>A0A401GTR8</accession>
<sequence length="311" mass="34196">MTATGLLSKLTVGAVGLLCKTFLKIGYCSSVTVNGIENLLAALQSEERNQGRGVVTISNHISTLDEPVVWGILPARCYFNSRMTRWTLGASDIMFTNPAFSSFFRNGQVLETFRGSGIFQPAVDTAAKKLNEGEWVHLFGEGKVNQPVIDGLPHLLRFKWGVGRILMEAVIPPVIIPMWLEGFDKLMPEGRPSPLKFFPRPGADLSITFGKPIDDDEIRTALGSLVRHHQTPVVPKSSHGGMADPGRPQEEQKSAEVASHAWLGDAAFRTDRQKITEAALQIASVRSAITTLVQRNVEALGQEVMARRKYY</sequence>
<dbReference type="SMART" id="SM00563">
    <property type="entry name" value="PlsC"/>
    <property type="match status" value="1"/>
</dbReference>
<comment type="subcellular location">
    <subcellularLocation>
        <location evidence="1">Mitochondrion inner membrane</location>
        <topology evidence="1">Peripheral membrane protein</topology>
        <orientation evidence="1">Intermembrane side</orientation>
    </subcellularLocation>
    <subcellularLocation>
        <location evidence="10">Mitochondrion outer membrane</location>
        <topology evidence="10">Peripheral membrane protein</topology>
        <orientation evidence="10">Intermembrane side</orientation>
    </subcellularLocation>
</comment>
<evidence type="ECO:0000256" key="5">
    <source>
        <dbReference type="ARBA" id="ARBA00022792"/>
    </source>
</evidence>
<keyword evidence="6" id="KW-0443">Lipid metabolism</keyword>
<keyword evidence="3 15" id="KW-0808">Transferase</keyword>
<evidence type="ECO:0000256" key="6">
    <source>
        <dbReference type="ARBA" id="ARBA00023098"/>
    </source>
</evidence>
<gene>
    <name evidence="15" type="ORF">SCP_0801370</name>
</gene>
<dbReference type="GO" id="GO:0047184">
    <property type="term" value="F:1-acylglycerophosphocholine O-acyltransferase activity"/>
    <property type="evidence" value="ECO:0007669"/>
    <property type="project" value="TreeGrafter"/>
</dbReference>
<dbReference type="Proteomes" id="UP000287166">
    <property type="component" value="Unassembled WGS sequence"/>
</dbReference>
<dbReference type="EMBL" id="BFAD01000008">
    <property type="protein sequence ID" value="GBE85618.1"/>
    <property type="molecule type" value="Genomic_DNA"/>
</dbReference>
<comment type="similarity">
    <text evidence="2 12">Belongs to the taffazin family.</text>
</comment>
<dbReference type="CDD" id="cd07989">
    <property type="entry name" value="LPLAT_AGPAT-like"/>
    <property type="match status" value="1"/>
</dbReference>
<evidence type="ECO:0000256" key="7">
    <source>
        <dbReference type="ARBA" id="ARBA00023128"/>
    </source>
</evidence>
<dbReference type="InterPro" id="IPR000872">
    <property type="entry name" value="Tafazzin"/>
</dbReference>
<dbReference type="GO" id="GO:0005741">
    <property type="term" value="C:mitochondrial outer membrane"/>
    <property type="evidence" value="ECO:0007669"/>
    <property type="project" value="UniProtKB-SubCell"/>
</dbReference>
<evidence type="ECO:0000313" key="16">
    <source>
        <dbReference type="Proteomes" id="UP000287166"/>
    </source>
</evidence>
<name>A0A401GTR8_9APHY</name>
<keyword evidence="8" id="KW-0472">Membrane</keyword>
<protein>
    <recommendedName>
        <fullName evidence="12">Tafazzin family protein</fullName>
    </recommendedName>
</protein>
<evidence type="ECO:0000256" key="9">
    <source>
        <dbReference type="ARBA" id="ARBA00023315"/>
    </source>
</evidence>
<dbReference type="SUPFAM" id="SSF69593">
    <property type="entry name" value="Glycerol-3-phosphate (1)-acyltransferase"/>
    <property type="match status" value="1"/>
</dbReference>
<keyword evidence="4" id="KW-1000">Mitochondrion outer membrane</keyword>
<evidence type="ECO:0000256" key="4">
    <source>
        <dbReference type="ARBA" id="ARBA00022787"/>
    </source>
</evidence>
<dbReference type="PANTHER" id="PTHR12497:SF0">
    <property type="entry name" value="TAFAZZIN"/>
    <property type="match status" value="1"/>
</dbReference>
<feature type="domain" description="Phospholipid/glycerol acyltransferase" evidence="14">
    <location>
        <begin position="54"/>
        <end position="183"/>
    </location>
</feature>
<keyword evidence="9 15" id="KW-0012">Acyltransferase</keyword>
<dbReference type="RefSeq" id="XP_027616531.1">
    <property type="nucleotide sequence ID" value="XM_027760730.1"/>
</dbReference>
<dbReference type="AlphaFoldDB" id="A0A401GTR8"/>
<evidence type="ECO:0000256" key="12">
    <source>
        <dbReference type="RuleBase" id="RU365062"/>
    </source>
</evidence>
<proteinExistence type="inferred from homology"/>
<dbReference type="GO" id="GO:0005743">
    <property type="term" value="C:mitochondrial inner membrane"/>
    <property type="evidence" value="ECO:0007669"/>
    <property type="project" value="UniProtKB-SubCell"/>
</dbReference>
<evidence type="ECO:0000313" key="15">
    <source>
        <dbReference type="EMBL" id="GBE85618.1"/>
    </source>
</evidence>
<dbReference type="STRING" id="139825.A0A401GTR8"/>
<keyword evidence="7" id="KW-0496">Mitochondrion</keyword>
<dbReference type="GO" id="GO:0035965">
    <property type="term" value="P:cardiolipin acyl-chain remodeling"/>
    <property type="evidence" value="ECO:0007669"/>
    <property type="project" value="TreeGrafter"/>
</dbReference>
<comment type="caution">
    <text evidence="15">The sequence shown here is derived from an EMBL/GenBank/DDBJ whole genome shotgun (WGS) entry which is preliminary data.</text>
</comment>
<evidence type="ECO:0000256" key="11">
    <source>
        <dbReference type="ARBA" id="ARBA00047906"/>
    </source>
</evidence>
<organism evidence="15 16">
    <name type="scientific">Sparassis crispa</name>
    <dbReference type="NCBI Taxonomy" id="139825"/>
    <lineage>
        <taxon>Eukaryota</taxon>
        <taxon>Fungi</taxon>
        <taxon>Dikarya</taxon>
        <taxon>Basidiomycota</taxon>
        <taxon>Agaricomycotina</taxon>
        <taxon>Agaricomycetes</taxon>
        <taxon>Polyporales</taxon>
        <taxon>Sparassidaceae</taxon>
        <taxon>Sparassis</taxon>
    </lineage>
</organism>
<dbReference type="GeneID" id="38782535"/>
<dbReference type="GO" id="GO:0007007">
    <property type="term" value="P:inner mitochondrial membrane organization"/>
    <property type="evidence" value="ECO:0007669"/>
    <property type="project" value="TreeGrafter"/>
</dbReference>
<evidence type="ECO:0000259" key="14">
    <source>
        <dbReference type="SMART" id="SM00563"/>
    </source>
</evidence>
<dbReference type="PANTHER" id="PTHR12497">
    <property type="entry name" value="TAZ PROTEIN TAFAZZIN"/>
    <property type="match status" value="1"/>
</dbReference>
<evidence type="ECO:0000256" key="2">
    <source>
        <dbReference type="ARBA" id="ARBA00010524"/>
    </source>
</evidence>
<keyword evidence="16" id="KW-1185">Reference proteome</keyword>
<evidence type="ECO:0000256" key="3">
    <source>
        <dbReference type="ARBA" id="ARBA00022679"/>
    </source>
</evidence>
<evidence type="ECO:0000256" key="13">
    <source>
        <dbReference type="SAM" id="MobiDB-lite"/>
    </source>
</evidence>
<evidence type="ECO:0000256" key="1">
    <source>
        <dbReference type="ARBA" id="ARBA00004137"/>
    </source>
</evidence>
<comment type="catalytic activity">
    <reaction evidence="11">
        <text>1'-[1,2-diacyl-sn-glycero-3-phospho],3'-[1-acyl-sn-glycero-3-phospho]-glycerol + a 1,2-diacyl-sn-glycero-3-phosphocholine = a cardiolipin + a 1-acyl-sn-glycero-3-phosphocholine</text>
        <dbReference type="Rhea" id="RHEA:33731"/>
        <dbReference type="ChEBI" id="CHEBI:57643"/>
        <dbReference type="ChEBI" id="CHEBI:58168"/>
        <dbReference type="ChEBI" id="CHEBI:62237"/>
        <dbReference type="ChEBI" id="CHEBI:64743"/>
    </reaction>
    <physiologicalReaction direction="left-to-right" evidence="11">
        <dbReference type="Rhea" id="RHEA:33732"/>
    </physiologicalReaction>
    <physiologicalReaction direction="right-to-left" evidence="11">
        <dbReference type="Rhea" id="RHEA:33733"/>
    </physiologicalReaction>
</comment>
<keyword evidence="5" id="KW-0999">Mitochondrion inner membrane</keyword>
<feature type="region of interest" description="Disordered" evidence="13">
    <location>
        <begin position="232"/>
        <end position="255"/>
    </location>
</feature>
<dbReference type="Pfam" id="PF01553">
    <property type="entry name" value="Acyltransferase"/>
    <property type="match status" value="1"/>
</dbReference>
<reference evidence="15 16" key="1">
    <citation type="journal article" date="2018" name="Sci. Rep.">
        <title>Genome sequence of the cauliflower mushroom Sparassis crispa (Hanabiratake) and its association with beneficial usage.</title>
        <authorList>
            <person name="Kiyama R."/>
            <person name="Furutani Y."/>
            <person name="Kawaguchi K."/>
            <person name="Nakanishi T."/>
        </authorList>
    </citation>
    <scope>NUCLEOTIDE SEQUENCE [LARGE SCALE GENOMIC DNA]</scope>
</reference>
<evidence type="ECO:0000256" key="10">
    <source>
        <dbReference type="ARBA" id="ARBA00024323"/>
    </source>
</evidence>
<dbReference type="InterPro" id="IPR002123">
    <property type="entry name" value="Plipid/glycerol_acylTrfase"/>
</dbReference>